<evidence type="ECO:0000313" key="3">
    <source>
        <dbReference type="EMBL" id="PEH41788.1"/>
    </source>
</evidence>
<dbReference type="Proteomes" id="UP000220629">
    <property type="component" value="Unassembled WGS sequence"/>
</dbReference>
<gene>
    <name evidence="3" type="ORF">CRM94_06260</name>
</gene>
<dbReference type="AlphaFoldDB" id="A0A2A7SE29"/>
<evidence type="ECO:0000256" key="2">
    <source>
        <dbReference type="ARBA" id="ARBA00022526"/>
    </source>
</evidence>
<sequence length="356" mass="37799">MSTALSPTHLVTVSNAEDGDLSVYHLDAAQARLAPIARTPAGSVVMPQAPTHDGRQLYVATRGTQPTIVGYDIGADGTLTQRFSTPIDASLAYLSVDRAGRLLFGASYGGSRLFVWDAKRVESGDGAPLQFIDRIQNAHSIIVSDDDRYVYAASLGSDRVLFYGIARAGEEAALIARGELATPAGFGPRHLRLAPDGATLYVIGEFHGTVLAIPRDPVTGELGEPVESDLAPSIAHLAHGAPRPPAPTSPVIWAADLQVSPDGRFVFATERTANRLITFRVDENRKLHYASCIETEPQPRGIRLSPDGSLLAASGELSTSISLYRVDTATGALTPATRIECGKGANWIEILPLRGA</sequence>
<dbReference type="PANTHER" id="PTHR30344:SF1">
    <property type="entry name" value="6-PHOSPHOGLUCONOLACTONASE"/>
    <property type="match status" value="1"/>
</dbReference>
<dbReference type="GO" id="GO:0017057">
    <property type="term" value="F:6-phosphogluconolactonase activity"/>
    <property type="evidence" value="ECO:0007669"/>
    <property type="project" value="TreeGrafter"/>
</dbReference>
<keyword evidence="2" id="KW-0313">Glucose metabolism</keyword>
<dbReference type="PANTHER" id="PTHR30344">
    <property type="entry name" value="6-PHOSPHOGLUCONOLACTONASE-RELATED"/>
    <property type="match status" value="1"/>
</dbReference>
<comment type="similarity">
    <text evidence="1">Belongs to the cycloisomerase 2 family.</text>
</comment>
<keyword evidence="2" id="KW-0119">Carbohydrate metabolism</keyword>
<dbReference type="InterPro" id="IPR015943">
    <property type="entry name" value="WD40/YVTN_repeat-like_dom_sf"/>
</dbReference>
<dbReference type="InterPro" id="IPR011045">
    <property type="entry name" value="N2O_reductase_N"/>
</dbReference>
<proteinExistence type="inferred from homology"/>
<dbReference type="EMBL" id="PDDY01000001">
    <property type="protein sequence ID" value="PEH41788.1"/>
    <property type="molecule type" value="Genomic_DNA"/>
</dbReference>
<name>A0A2A7SE29_BURGA</name>
<protein>
    <submittedName>
        <fullName evidence="3">3-carboxymuconate cyclase</fullName>
    </submittedName>
</protein>
<dbReference type="RefSeq" id="WP_096752613.1">
    <property type="nucleotide sequence ID" value="NZ_CADEPO010000006.1"/>
</dbReference>
<dbReference type="InterPro" id="IPR050282">
    <property type="entry name" value="Cycloisomerase_2"/>
</dbReference>
<dbReference type="SUPFAM" id="SSF50993">
    <property type="entry name" value="Peptidase/esterase 'gauge' domain"/>
    <property type="match status" value="1"/>
</dbReference>
<dbReference type="GO" id="GO:0006006">
    <property type="term" value="P:glucose metabolic process"/>
    <property type="evidence" value="ECO:0007669"/>
    <property type="project" value="UniProtKB-KW"/>
</dbReference>
<dbReference type="Pfam" id="PF10282">
    <property type="entry name" value="Lactonase"/>
    <property type="match status" value="1"/>
</dbReference>
<comment type="caution">
    <text evidence="3">The sequence shown here is derived from an EMBL/GenBank/DDBJ whole genome shotgun (WGS) entry which is preliminary data.</text>
</comment>
<evidence type="ECO:0000256" key="1">
    <source>
        <dbReference type="ARBA" id="ARBA00005564"/>
    </source>
</evidence>
<reference evidence="4" key="1">
    <citation type="submission" date="2017-09" db="EMBL/GenBank/DDBJ databases">
        <title>FDA dAtabase for Regulatory Grade micrObial Sequences (FDA-ARGOS): Supporting development and validation of Infectious Disease Dx tests.</title>
        <authorList>
            <person name="Minogue T."/>
            <person name="Wolcott M."/>
            <person name="Wasieloski L."/>
            <person name="Aguilar W."/>
            <person name="Moore D."/>
            <person name="Tallon L."/>
            <person name="Sadzewicz L."/>
            <person name="Ott S."/>
            <person name="Zhao X."/>
            <person name="Nagaraj S."/>
            <person name="Vavikolanu K."/>
            <person name="Aluvathingal J."/>
            <person name="Nadendla S."/>
            <person name="Sichtig H."/>
        </authorList>
    </citation>
    <scope>NUCLEOTIDE SEQUENCE [LARGE SCALE GENOMIC DNA]</scope>
    <source>
        <strain evidence="4">FDAARGOS_390</strain>
    </source>
</reference>
<dbReference type="GO" id="GO:0005829">
    <property type="term" value="C:cytosol"/>
    <property type="evidence" value="ECO:0007669"/>
    <property type="project" value="TreeGrafter"/>
</dbReference>
<accession>A0A2A7SE29</accession>
<organism evidence="3 4">
    <name type="scientific">Burkholderia gladioli</name>
    <name type="common">Pseudomonas marginata</name>
    <name type="synonym">Phytomonas marginata</name>
    <dbReference type="NCBI Taxonomy" id="28095"/>
    <lineage>
        <taxon>Bacteria</taxon>
        <taxon>Pseudomonadati</taxon>
        <taxon>Pseudomonadota</taxon>
        <taxon>Betaproteobacteria</taxon>
        <taxon>Burkholderiales</taxon>
        <taxon>Burkholderiaceae</taxon>
        <taxon>Burkholderia</taxon>
    </lineage>
</organism>
<dbReference type="Gene3D" id="2.130.10.10">
    <property type="entry name" value="YVTN repeat-like/Quinoprotein amine dehydrogenase"/>
    <property type="match status" value="1"/>
</dbReference>
<dbReference type="InterPro" id="IPR019405">
    <property type="entry name" value="Lactonase_7-beta_prop"/>
</dbReference>
<dbReference type="SUPFAM" id="SSF50974">
    <property type="entry name" value="Nitrous oxide reductase, N-terminal domain"/>
    <property type="match status" value="1"/>
</dbReference>
<evidence type="ECO:0000313" key="4">
    <source>
        <dbReference type="Proteomes" id="UP000220629"/>
    </source>
</evidence>